<dbReference type="Proteomes" id="UP000189733">
    <property type="component" value="Unassembled WGS sequence"/>
</dbReference>
<dbReference type="InterPro" id="IPR002347">
    <property type="entry name" value="SDR_fam"/>
</dbReference>
<dbReference type="SUPFAM" id="SSF51735">
    <property type="entry name" value="NAD(P)-binding Rossmann-fold domains"/>
    <property type="match status" value="1"/>
</dbReference>
<dbReference type="RefSeq" id="WP_078684862.1">
    <property type="nucleotide sequence ID" value="NZ_FUYA01000004.1"/>
</dbReference>
<dbReference type="GO" id="GO:0016020">
    <property type="term" value="C:membrane"/>
    <property type="evidence" value="ECO:0007669"/>
    <property type="project" value="TreeGrafter"/>
</dbReference>
<comment type="similarity">
    <text evidence="1 3">Belongs to the short-chain dehydrogenases/reductases (SDR) family.</text>
</comment>
<gene>
    <name evidence="4" type="ORF">SAMN02745702_01588</name>
</gene>
<dbReference type="PROSITE" id="PS00061">
    <property type="entry name" value="ADH_SHORT"/>
    <property type="match status" value="1"/>
</dbReference>
<reference evidence="4 5" key="1">
    <citation type="submission" date="2017-02" db="EMBL/GenBank/DDBJ databases">
        <authorList>
            <person name="Peterson S.W."/>
        </authorList>
    </citation>
    <scope>NUCLEOTIDE SEQUENCE [LARGE SCALE GENOMIC DNA]</scope>
    <source>
        <strain evidence="4 5">DSM 18034</strain>
    </source>
</reference>
<evidence type="ECO:0000256" key="3">
    <source>
        <dbReference type="RuleBase" id="RU000363"/>
    </source>
</evidence>
<dbReference type="STRING" id="1121442.SAMN02745702_01588"/>
<organism evidence="4 5">
    <name type="scientific">Desulfobaculum bizertense DSM 18034</name>
    <dbReference type="NCBI Taxonomy" id="1121442"/>
    <lineage>
        <taxon>Bacteria</taxon>
        <taxon>Pseudomonadati</taxon>
        <taxon>Thermodesulfobacteriota</taxon>
        <taxon>Desulfovibrionia</taxon>
        <taxon>Desulfovibrionales</taxon>
        <taxon>Desulfovibrionaceae</taxon>
        <taxon>Desulfobaculum</taxon>
    </lineage>
</organism>
<evidence type="ECO:0000256" key="2">
    <source>
        <dbReference type="ARBA" id="ARBA00023002"/>
    </source>
</evidence>
<dbReference type="OrthoDB" id="658698at2"/>
<dbReference type="Pfam" id="PF00106">
    <property type="entry name" value="adh_short"/>
    <property type="match status" value="1"/>
</dbReference>
<dbReference type="Gene3D" id="3.40.50.720">
    <property type="entry name" value="NAD(P)-binding Rossmann-like Domain"/>
    <property type="match status" value="1"/>
</dbReference>
<proteinExistence type="inferred from homology"/>
<dbReference type="InterPro" id="IPR020904">
    <property type="entry name" value="Sc_DH/Rdtase_CS"/>
</dbReference>
<dbReference type="PRINTS" id="PR00081">
    <property type="entry name" value="GDHRDH"/>
</dbReference>
<dbReference type="PANTHER" id="PTHR44196">
    <property type="entry name" value="DEHYDROGENASE/REDUCTASE SDR FAMILY MEMBER 7B"/>
    <property type="match status" value="1"/>
</dbReference>
<name>A0A1T4W406_9BACT</name>
<accession>A0A1T4W406</accession>
<keyword evidence="5" id="KW-1185">Reference proteome</keyword>
<sequence>MPQFGTAWITGASTGIGQELSKKLLSQGTRVAMTARHADKIHAFRDSLPASQQTLVLPLPADVANHDALSRAYAKLKDFWGAPDLLVANAGTHINMQASQIDWVPCRDLLSINLLGAVDCITFVLPDMLARKSGYIAGVGSLSAYRGLPWAAAYGASKAGLNNFLQSLRFDVETHGITVSAINPGFVQTPLTDRNPFPMPMKISAEKAAEYIWTGLLKKKKEIHFPPAFSWSFKLLRILPYPMYHALIRKITGSASRRE</sequence>
<dbReference type="PANTHER" id="PTHR44196:SF1">
    <property type="entry name" value="DEHYDROGENASE_REDUCTASE SDR FAMILY MEMBER 7B"/>
    <property type="match status" value="1"/>
</dbReference>
<dbReference type="InterPro" id="IPR036291">
    <property type="entry name" value="NAD(P)-bd_dom_sf"/>
</dbReference>
<dbReference type="EMBL" id="FUYA01000004">
    <property type="protein sequence ID" value="SKA71976.1"/>
    <property type="molecule type" value="Genomic_DNA"/>
</dbReference>
<keyword evidence="2" id="KW-0560">Oxidoreductase</keyword>
<dbReference type="GO" id="GO:0016491">
    <property type="term" value="F:oxidoreductase activity"/>
    <property type="evidence" value="ECO:0007669"/>
    <property type="project" value="UniProtKB-KW"/>
</dbReference>
<evidence type="ECO:0000256" key="1">
    <source>
        <dbReference type="ARBA" id="ARBA00006484"/>
    </source>
</evidence>
<protein>
    <submittedName>
        <fullName evidence="4">Short-chain dehydrogenase</fullName>
    </submittedName>
</protein>
<dbReference type="AlphaFoldDB" id="A0A1T4W406"/>
<dbReference type="PRINTS" id="PR00080">
    <property type="entry name" value="SDRFAMILY"/>
</dbReference>
<evidence type="ECO:0000313" key="4">
    <source>
        <dbReference type="EMBL" id="SKA71976.1"/>
    </source>
</evidence>
<evidence type="ECO:0000313" key="5">
    <source>
        <dbReference type="Proteomes" id="UP000189733"/>
    </source>
</evidence>